<dbReference type="AlphaFoldDB" id="A0AB74U8Z9"/>
<sequence>MPRRADSVPPASADPTWAFRPCTPALREDLACLSAPWLRDIAWLLHAPDMARLNVPGRPSLTELGLADDAARRRWLAALAPRREAFLQHLDQRRSQRLGFYHEALWQWILGEAPNSVLLGHNLPVRDGKRIAGELDLLYRYRGVEPATIEHAELAIKFFLGLAQGPGDRHDAARWIGIGSFDSLAIKCHRLVQHQLPAARGEPGLAVREAMVPSAALHQRIVMPGFLYHPWDQRLALPDLANPQVYQGLWCHHRAWPALCKMLPPASRGQVLLKPHWLAPPRGLGLTLAELDQRLRHHFATTPSPLHLRLTLPDGRGCRLFVVMDGWPPALPLPPHDVPSAH</sequence>
<organism evidence="1">
    <name type="scientific">Salinicola endophyticus</name>
    <dbReference type="NCBI Taxonomy" id="1949083"/>
    <lineage>
        <taxon>Bacteria</taxon>
        <taxon>Pseudomonadati</taxon>
        <taxon>Pseudomonadota</taxon>
        <taxon>Gammaproteobacteria</taxon>
        <taxon>Oceanospirillales</taxon>
        <taxon>Halomonadaceae</taxon>
        <taxon>Salinicola</taxon>
    </lineage>
</organism>
<accession>A0AB74U8Z9</accession>
<dbReference type="Pfam" id="PF08907">
    <property type="entry name" value="DUF1853"/>
    <property type="match status" value="1"/>
</dbReference>
<gene>
    <name evidence="1" type="ORF">ABV408_12190</name>
</gene>
<dbReference type="EMBL" id="CP159578">
    <property type="protein sequence ID" value="XCJ78203.1"/>
    <property type="molecule type" value="Genomic_DNA"/>
</dbReference>
<proteinExistence type="predicted"/>
<dbReference type="RefSeq" id="WP_353979222.1">
    <property type="nucleotide sequence ID" value="NZ_CP159578.1"/>
</dbReference>
<protein>
    <submittedName>
        <fullName evidence="1">DUF1853 family protein</fullName>
    </submittedName>
</protein>
<reference evidence="1" key="1">
    <citation type="submission" date="2024-06" db="EMBL/GenBank/DDBJ databases">
        <title>Complete genome of Salinicola endophyticus HNIBRBA4755.</title>
        <authorList>
            <person name="Shin S.Y."/>
            <person name="Kang H."/>
            <person name="Song J."/>
        </authorList>
    </citation>
    <scope>NUCLEOTIDE SEQUENCE</scope>
    <source>
        <strain evidence="1">HNIBRBA4755</strain>
    </source>
</reference>
<name>A0AB74U8Z9_9GAMM</name>
<dbReference type="InterPro" id="IPR015003">
    <property type="entry name" value="DUF1853"/>
</dbReference>
<evidence type="ECO:0000313" key="1">
    <source>
        <dbReference type="EMBL" id="XCJ78203.1"/>
    </source>
</evidence>